<dbReference type="Proteomes" id="UP000244855">
    <property type="component" value="Unassembled WGS sequence"/>
</dbReference>
<proteinExistence type="predicted"/>
<sequence length="135" mass="14533">MKLLATLSALLASAIAADQTSMLSIRLHSTISTHYESSQQIPTSSKGTLLHVAVGTNLSFDHAPLHIQGIEIASIHEGMDLSNPPRFVEEDSDKVVCKAQVGWSSEGVEFKMNRGVVALRQGDMENVTGLSCWLA</sequence>
<dbReference type="AlphaFoldDB" id="A0A2V1DW54"/>
<feature type="signal peptide" evidence="1">
    <location>
        <begin position="1"/>
        <end position="16"/>
    </location>
</feature>
<accession>A0A2V1DW54</accession>
<evidence type="ECO:0000313" key="3">
    <source>
        <dbReference type="Proteomes" id="UP000244855"/>
    </source>
</evidence>
<keyword evidence="3" id="KW-1185">Reference proteome</keyword>
<feature type="chain" id="PRO_5016174197" evidence="1">
    <location>
        <begin position="17"/>
        <end position="135"/>
    </location>
</feature>
<evidence type="ECO:0000313" key="2">
    <source>
        <dbReference type="EMBL" id="PVI02349.1"/>
    </source>
</evidence>
<reference evidence="2 3" key="1">
    <citation type="journal article" date="2018" name="Sci. Rep.">
        <title>Comparative genomics provides insights into the lifestyle and reveals functional heterogeneity of dark septate endophytic fungi.</title>
        <authorList>
            <person name="Knapp D.G."/>
            <person name="Nemeth J.B."/>
            <person name="Barry K."/>
            <person name="Hainaut M."/>
            <person name="Henrissat B."/>
            <person name="Johnson J."/>
            <person name="Kuo A."/>
            <person name="Lim J.H.P."/>
            <person name="Lipzen A."/>
            <person name="Nolan M."/>
            <person name="Ohm R.A."/>
            <person name="Tamas L."/>
            <person name="Grigoriev I.V."/>
            <person name="Spatafora J.W."/>
            <person name="Nagy L.G."/>
            <person name="Kovacs G.M."/>
        </authorList>
    </citation>
    <scope>NUCLEOTIDE SEQUENCE [LARGE SCALE GENOMIC DNA]</scope>
    <source>
        <strain evidence="2 3">DSE2036</strain>
    </source>
</reference>
<organism evidence="2 3">
    <name type="scientific">Periconia macrospinosa</name>
    <dbReference type="NCBI Taxonomy" id="97972"/>
    <lineage>
        <taxon>Eukaryota</taxon>
        <taxon>Fungi</taxon>
        <taxon>Dikarya</taxon>
        <taxon>Ascomycota</taxon>
        <taxon>Pezizomycotina</taxon>
        <taxon>Dothideomycetes</taxon>
        <taxon>Pleosporomycetidae</taxon>
        <taxon>Pleosporales</taxon>
        <taxon>Massarineae</taxon>
        <taxon>Periconiaceae</taxon>
        <taxon>Periconia</taxon>
    </lineage>
</organism>
<keyword evidence="1" id="KW-0732">Signal</keyword>
<protein>
    <submittedName>
        <fullName evidence="2">Uncharacterized protein</fullName>
    </submittedName>
</protein>
<name>A0A2V1DW54_9PLEO</name>
<evidence type="ECO:0000256" key="1">
    <source>
        <dbReference type="SAM" id="SignalP"/>
    </source>
</evidence>
<dbReference type="EMBL" id="KZ805344">
    <property type="protein sequence ID" value="PVI02349.1"/>
    <property type="molecule type" value="Genomic_DNA"/>
</dbReference>
<gene>
    <name evidence="2" type="ORF">DM02DRAFT_653649</name>
</gene>
<dbReference type="OrthoDB" id="3775905at2759"/>